<dbReference type="Proteomes" id="UP001216595">
    <property type="component" value="Unassembled WGS sequence"/>
</dbReference>
<comment type="caution">
    <text evidence="2">The sequence shown here is derived from an EMBL/GenBank/DDBJ whole genome shotgun (WGS) entry which is preliminary data.</text>
</comment>
<proteinExistence type="predicted"/>
<feature type="transmembrane region" description="Helical" evidence="1">
    <location>
        <begin position="236"/>
        <end position="258"/>
    </location>
</feature>
<keyword evidence="3" id="KW-1185">Reference proteome</keyword>
<protein>
    <submittedName>
        <fullName evidence="2">Uncharacterized protein</fullName>
    </submittedName>
</protein>
<reference evidence="2 3" key="1">
    <citation type="submission" date="2023-01" db="EMBL/GenBank/DDBJ databases">
        <title>Novel species of the genus Asticcacaulis isolated from rivers.</title>
        <authorList>
            <person name="Lu H."/>
        </authorList>
    </citation>
    <scope>NUCLEOTIDE SEQUENCE [LARGE SCALE GENOMIC DNA]</scope>
    <source>
        <strain evidence="2 3">DXS10W</strain>
    </source>
</reference>
<feature type="transmembrane region" description="Helical" evidence="1">
    <location>
        <begin position="42"/>
        <end position="64"/>
    </location>
</feature>
<keyword evidence="1" id="KW-0472">Membrane</keyword>
<feature type="transmembrane region" description="Helical" evidence="1">
    <location>
        <begin position="71"/>
        <end position="89"/>
    </location>
</feature>
<sequence>METSIKVARAAQIGFAVGLFGLGLTSLIAGTFAMQWQPTPPWVPIQVSYLSNALLILAGVGLLFSKTKRWAAILTPAMFAVWLLALKVPETVALFGKINEFVSWVGFLTPFSEEVAMLGGALVLYGLIQDRSDLTRWNSTWGIGRILFGLACVQFGASHYGFADFTAGMIPHWIPARLPLAYITGTGHLCAGLAILAGPFLPKVWRLAAGLEATMMWIFVILVHIPMILANNPKMIQLSWTLIFIATLLASSALAITAQACRKVEEDKAAI</sequence>
<dbReference type="EMBL" id="JAQQKW010000004">
    <property type="protein sequence ID" value="MDC7694261.1"/>
    <property type="molecule type" value="Genomic_DNA"/>
</dbReference>
<feature type="transmembrane region" description="Helical" evidence="1">
    <location>
        <begin position="213"/>
        <end position="230"/>
    </location>
</feature>
<feature type="transmembrane region" description="Helical" evidence="1">
    <location>
        <begin position="180"/>
        <end position="201"/>
    </location>
</feature>
<name>A0ABT5IDH6_9CAUL</name>
<accession>A0ABT5IDH6</accession>
<dbReference type="RefSeq" id="WP_272740978.1">
    <property type="nucleotide sequence ID" value="NZ_JAQQKW010000004.1"/>
</dbReference>
<feature type="transmembrane region" description="Helical" evidence="1">
    <location>
        <begin position="12"/>
        <end position="36"/>
    </location>
</feature>
<evidence type="ECO:0000313" key="2">
    <source>
        <dbReference type="EMBL" id="MDC7694261.1"/>
    </source>
</evidence>
<organism evidence="2 3">
    <name type="scientific">Asticcacaulis currens</name>
    <dbReference type="NCBI Taxonomy" id="2984210"/>
    <lineage>
        <taxon>Bacteria</taxon>
        <taxon>Pseudomonadati</taxon>
        <taxon>Pseudomonadota</taxon>
        <taxon>Alphaproteobacteria</taxon>
        <taxon>Caulobacterales</taxon>
        <taxon>Caulobacteraceae</taxon>
        <taxon>Asticcacaulis</taxon>
    </lineage>
</organism>
<keyword evidence="1" id="KW-1133">Transmembrane helix</keyword>
<keyword evidence="1" id="KW-0812">Transmembrane</keyword>
<evidence type="ECO:0000313" key="3">
    <source>
        <dbReference type="Proteomes" id="UP001216595"/>
    </source>
</evidence>
<gene>
    <name evidence="2" type="ORF">PQU94_08205</name>
</gene>
<feature type="transmembrane region" description="Helical" evidence="1">
    <location>
        <begin position="101"/>
        <end position="128"/>
    </location>
</feature>
<evidence type="ECO:0000256" key="1">
    <source>
        <dbReference type="SAM" id="Phobius"/>
    </source>
</evidence>
<feature type="transmembrane region" description="Helical" evidence="1">
    <location>
        <begin position="140"/>
        <end position="160"/>
    </location>
</feature>